<keyword evidence="8 13" id="KW-0808">Transferase</keyword>
<protein>
    <recommendedName>
        <fullName evidence="5 13">Hypoxanthine phosphoribosyltransferase</fullName>
        <ecNumber evidence="5 13">2.4.2.8</ecNumber>
    </recommendedName>
</protein>
<accession>A0A7E4ZUJ7</accession>
<dbReference type="PANTHER" id="PTHR43340:SF1">
    <property type="entry name" value="HYPOXANTHINE PHOSPHORIBOSYLTRANSFERASE"/>
    <property type="match status" value="1"/>
</dbReference>
<dbReference type="GO" id="GO:0004422">
    <property type="term" value="F:hypoxanthine phosphoribosyltransferase activity"/>
    <property type="evidence" value="ECO:0007669"/>
    <property type="project" value="InterPro"/>
</dbReference>
<keyword evidence="6 13" id="KW-0963">Cytoplasm</keyword>
<dbReference type="AlphaFoldDB" id="A0A7E4ZUJ7"/>
<evidence type="ECO:0000256" key="8">
    <source>
        <dbReference type="ARBA" id="ARBA00022679"/>
    </source>
</evidence>
<dbReference type="FunFam" id="3.40.50.2020:FF:000053">
    <property type="entry name" value="Hypoxanthine phosphoribosyltransferase"/>
    <property type="match status" value="1"/>
</dbReference>
<evidence type="ECO:0000256" key="9">
    <source>
        <dbReference type="ARBA" id="ARBA00022723"/>
    </source>
</evidence>
<evidence type="ECO:0000256" key="3">
    <source>
        <dbReference type="ARBA" id="ARBA00004669"/>
    </source>
</evidence>
<evidence type="ECO:0000259" key="14">
    <source>
        <dbReference type="Pfam" id="PF00156"/>
    </source>
</evidence>
<keyword evidence="10 13" id="KW-0660">Purine salvage</keyword>
<dbReference type="GO" id="GO:0006166">
    <property type="term" value="P:purine ribonucleoside salvage"/>
    <property type="evidence" value="ECO:0007669"/>
    <property type="project" value="UniProtKB-KW"/>
</dbReference>
<name>A0A7E4ZUJ7_PANRE</name>
<evidence type="ECO:0000256" key="7">
    <source>
        <dbReference type="ARBA" id="ARBA00022676"/>
    </source>
</evidence>
<feature type="domain" description="Phosphoribosyltransferase" evidence="14">
    <location>
        <begin position="99"/>
        <end position="248"/>
    </location>
</feature>
<comment type="cofactor">
    <cofactor evidence="1 13">
        <name>Mg(2+)</name>
        <dbReference type="ChEBI" id="CHEBI:18420"/>
    </cofactor>
</comment>
<dbReference type="InterPro" id="IPR050408">
    <property type="entry name" value="HGPRT"/>
</dbReference>
<dbReference type="GO" id="GO:0046100">
    <property type="term" value="P:hypoxanthine metabolic process"/>
    <property type="evidence" value="ECO:0007669"/>
    <property type="project" value="TreeGrafter"/>
</dbReference>
<evidence type="ECO:0000256" key="1">
    <source>
        <dbReference type="ARBA" id="ARBA00001946"/>
    </source>
</evidence>
<dbReference type="GO" id="GO:0006178">
    <property type="term" value="P:guanine salvage"/>
    <property type="evidence" value="ECO:0007669"/>
    <property type="project" value="TreeGrafter"/>
</dbReference>
<dbReference type="GO" id="GO:0000287">
    <property type="term" value="F:magnesium ion binding"/>
    <property type="evidence" value="ECO:0007669"/>
    <property type="project" value="TreeGrafter"/>
</dbReference>
<reference evidence="15" key="1">
    <citation type="journal article" date="2013" name="Genetics">
        <title>The draft genome and transcriptome of Panagrellus redivivus are shaped by the harsh demands of a free-living lifestyle.</title>
        <authorList>
            <person name="Srinivasan J."/>
            <person name="Dillman A.R."/>
            <person name="Macchietto M.G."/>
            <person name="Heikkinen L."/>
            <person name="Lakso M."/>
            <person name="Fracchia K.M."/>
            <person name="Antoshechkin I."/>
            <person name="Mortazavi A."/>
            <person name="Wong G."/>
            <person name="Sternberg P.W."/>
        </authorList>
    </citation>
    <scope>NUCLEOTIDE SEQUENCE [LARGE SCALE GENOMIC DNA]</scope>
    <source>
        <strain evidence="15">MT8872</strain>
    </source>
</reference>
<evidence type="ECO:0000256" key="13">
    <source>
        <dbReference type="RuleBase" id="RU364099"/>
    </source>
</evidence>
<comment type="pathway">
    <text evidence="3 13">Purine metabolism; IMP biosynthesis via salvage pathway; IMP from hypoxanthine: step 1/1.</text>
</comment>
<dbReference type="InterPro" id="IPR005904">
    <property type="entry name" value="Hxn_phspho_trans"/>
</dbReference>
<evidence type="ECO:0000256" key="12">
    <source>
        <dbReference type="ARBA" id="ARBA00022842"/>
    </source>
</evidence>
<dbReference type="InterPro" id="IPR000836">
    <property type="entry name" value="PRTase_dom"/>
</dbReference>
<organism evidence="15 16">
    <name type="scientific">Panagrellus redivivus</name>
    <name type="common">Microworm</name>
    <dbReference type="NCBI Taxonomy" id="6233"/>
    <lineage>
        <taxon>Eukaryota</taxon>
        <taxon>Metazoa</taxon>
        <taxon>Ecdysozoa</taxon>
        <taxon>Nematoda</taxon>
        <taxon>Chromadorea</taxon>
        <taxon>Rhabditida</taxon>
        <taxon>Tylenchina</taxon>
        <taxon>Panagrolaimomorpha</taxon>
        <taxon>Panagrolaimoidea</taxon>
        <taxon>Panagrolaimidae</taxon>
        <taxon>Panagrellus</taxon>
    </lineage>
</organism>
<dbReference type="CDD" id="cd06223">
    <property type="entry name" value="PRTases_typeI"/>
    <property type="match status" value="1"/>
</dbReference>
<dbReference type="SUPFAM" id="SSF53271">
    <property type="entry name" value="PRTase-like"/>
    <property type="match status" value="1"/>
</dbReference>
<evidence type="ECO:0000256" key="5">
    <source>
        <dbReference type="ARBA" id="ARBA00011895"/>
    </source>
</evidence>
<sequence length="272" mass="30480">MTLKTTGLSLLKVIGKVGAWAFETDQPIDCVAYLDWDLGCFVLELFIPLVSSQVRVAIMPSKSVPIPDDLEFDTNLFLLPGCYQNDLKSVIIPEGFVRDRVKQLAHEIHEAIGDKPLILLCVLKGSYRFFTTLADELSVARHQCKSAIKVDFIRTKSYEDTASSGKVQIIGLTNQDELKGQNVLIVEDIVDSGLTMSRLVHTLQDLGAKQVWTSVLLSKRITRQVEVPEDFVAFNIPDKFIVGYGLDYNQHFRDLNHICVMSEQGIAKYKSS</sequence>
<dbReference type="PANTHER" id="PTHR43340">
    <property type="entry name" value="HYPOXANTHINE-GUANINE PHOSPHORIBOSYLTRANSFERASE"/>
    <property type="match status" value="1"/>
</dbReference>
<dbReference type="EC" id="2.4.2.8" evidence="5 13"/>
<dbReference type="InterPro" id="IPR029057">
    <property type="entry name" value="PRTase-like"/>
</dbReference>
<dbReference type="NCBIfam" id="TIGR01203">
    <property type="entry name" value="HGPRTase"/>
    <property type="match status" value="1"/>
</dbReference>
<evidence type="ECO:0000256" key="4">
    <source>
        <dbReference type="ARBA" id="ARBA00008391"/>
    </source>
</evidence>
<proteinExistence type="inferred from homology"/>
<evidence type="ECO:0000313" key="16">
    <source>
        <dbReference type="WBParaSite" id="Pan_g18349.t1"/>
    </source>
</evidence>
<keyword evidence="11 13" id="KW-0547">Nucleotide-binding</keyword>
<dbReference type="Pfam" id="PF00156">
    <property type="entry name" value="Pribosyltran"/>
    <property type="match status" value="1"/>
</dbReference>
<dbReference type="Proteomes" id="UP000492821">
    <property type="component" value="Unassembled WGS sequence"/>
</dbReference>
<evidence type="ECO:0000313" key="15">
    <source>
        <dbReference type="Proteomes" id="UP000492821"/>
    </source>
</evidence>
<keyword evidence="12 13" id="KW-0460">Magnesium</keyword>
<dbReference type="GO" id="GO:0032264">
    <property type="term" value="P:IMP salvage"/>
    <property type="evidence" value="ECO:0007669"/>
    <property type="project" value="UniProtKB-UniPathway"/>
</dbReference>
<evidence type="ECO:0000256" key="6">
    <source>
        <dbReference type="ARBA" id="ARBA00022490"/>
    </source>
</evidence>
<dbReference type="Gene3D" id="3.40.50.2020">
    <property type="match status" value="1"/>
</dbReference>
<keyword evidence="9 13" id="KW-0479">Metal-binding</keyword>
<dbReference type="GO" id="GO:0032263">
    <property type="term" value="P:GMP salvage"/>
    <property type="evidence" value="ECO:0007669"/>
    <property type="project" value="TreeGrafter"/>
</dbReference>
<keyword evidence="15" id="KW-1185">Reference proteome</keyword>
<evidence type="ECO:0000256" key="11">
    <source>
        <dbReference type="ARBA" id="ARBA00022741"/>
    </source>
</evidence>
<dbReference type="GO" id="GO:0005829">
    <property type="term" value="C:cytosol"/>
    <property type="evidence" value="ECO:0007669"/>
    <property type="project" value="TreeGrafter"/>
</dbReference>
<comment type="similarity">
    <text evidence="4 13">Belongs to the purine/pyrimidine phosphoribosyltransferase family.</text>
</comment>
<evidence type="ECO:0000256" key="2">
    <source>
        <dbReference type="ARBA" id="ARBA00004496"/>
    </source>
</evidence>
<keyword evidence="7 13" id="KW-0328">Glycosyltransferase</keyword>
<dbReference type="WBParaSite" id="Pan_g18349.t1">
    <property type="protein sequence ID" value="Pan_g18349.t1"/>
    <property type="gene ID" value="Pan_g18349"/>
</dbReference>
<dbReference type="GO" id="GO:0000166">
    <property type="term" value="F:nucleotide binding"/>
    <property type="evidence" value="ECO:0007669"/>
    <property type="project" value="UniProtKB-KW"/>
</dbReference>
<comment type="catalytic activity">
    <reaction evidence="13">
        <text>IMP + diphosphate = hypoxanthine + 5-phospho-alpha-D-ribose 1-diphosphate</text>
        <dbReference type="Rhea" id="RHEA:17973"/>
        <dbReference type="ChEBI" id="CHEBI:17368"/>
        <dbReference type="ChEBI" id="CHEBI:33019"/>
        <dbReference type="ChEBI" id="CHEBI:58017"/>
        <dbReference type="ChEBI" id="CHEBI:58053"/>
        <dbReference type="EC" id="2.4.2.8"/>
    </reaction>
</comment>
<evidence type="ECO:0000256" key="10">
    <source>
        <dbReference type="ARBA" id="ARBA00022726"/>
    </source>
</evidence>
<dbReference type="UniPathway" id="UPA00591">
    <property type="reaction ID" value="UER00648"/>
</dbReference>
<comment type="subcellular location">
    <subcellularLocation>
        <location evidence="2 13">Cytoplasm</location>
    </subcellularLocation>
</comment>
<reference evidence="16" key="2">
    <citation type="submission" date="2020-10" db="UniProtKB">
        <authorList>
            <consortium name="WormBaseParasite"/>
        </authorList>
    </citation>
    <scope>IDENTIFICATION</scope>
</reference>